<dbReference type="RefSeq" id="WP_113047724.1">
    <property type="nucleotide sequence ID" value="NZ_QMFZ01000051.1"/>
</dbReference>
<keyword evidence="3" id="KW-1185">Reference proteome</keyword>
<comment type="caution">
    <text evidence="2">The sequence shown here is derived from an EMBL/GenBank/DDBJ whole genome shotgun (WGS) entry which is preliminary data.</text>
</comment>
<evidence type="ECO:0000313" key="3">
    <source>
        <dbReference type="Proteomes" id="UP000252458"/>
    </source>
</evidence>
<dbReference type="Proteomes" id="UP000252458">
    <property type="component" value="Unassembled WGS sequence"/>
</dbReference>
<protein>
    <submittedName>
        <fullName evidence="2">Uncharacterized protein</fullName>
    </submittedName>
</protein>
<evidence type="ECO:0000256" key="1">
    <source>
        <dbReference type="SAM" id="MobiDB-lite"/>
    </source>
</evidence>
<dbReference type="AlphaFoldDB" id="A0A365QIT1"/>
<name>A0A365QIT1_9BURK</name>
<feature type="region of interest" description="Disordered" evidence="1">
    <location>
        <begin position="291"/>
        <end position="310"/>
    </location>
</feature>
<dbReference type="EMBL" id="QMFZ01000051">
    <property type="protein sequence ID" value="RBB32989.1"/>
    <property type="molecule type" value="Genomic_DNA"/>
</dbReference>
<sequence>MKQNDYIRGQVGKFVTWMSRRLDDDTFKHAYTSRRTRTHWACENLFDAYERYHWTYGDLSGYGIPAGSSFDSSLHALETLQKELNAGLAVGNNERVHRAALGVMIWGGVTNGNRKWLNDHKSELCHIVSRTRDAINAGDTENPLLADGDLRFTSGMSKVYSLVCDDFVIYDSRVAAALGRAVVQFCQAKGLTDVPEGLDLAWAPAKSAPNAISPPERYAGQARLTFPRLASGRVYAKWNMLASWLLTAIADHECTRRSAFVARIESRTRRLRALEAALFMIGYDLGGDSDAGGRAPQRHEPVGPQTRRPGGGEVYEWIECETRKRGRQFEYRLGQDAIDTRKPGGGSVIRFPHSEIDETLRRLAAHFGTGPFPLSNSATGVRKKTVPFGLGTAYFEATRKNPPNASRLAAVLEDLGVFEPAPLTDEHWTLGNSPPHQYESGDSDV</sequence>
<evidence type="ECO:0000313" key="2">
    <source>
        <dbReference type="EMBL" id="RBB32989.1"/>
    </source>
</evidence>
<organism evidence="2 3">
    <name type="scientific">Burkholderia reimsis</name>
    <dbReference type="NCBI Taxonomy" id="2234132"/>
    <lineage>
        <taxon>Bacteria</taxon>
        <taxon>Pseudomonadati</taxon>
        <taxon>Pseudomonadota</taxon>
        <taxon>Betaproteobacteria</taxon>
        <taxon>Burkholderiales</taxon>
        <taxon>Burkholderiaceae</taxon>
        <taxon>Burkholderia</taxon>
    </lineage>
</organism>
<proteinExistence type="predicted"/>
<feature type="region of interest" description="Disordered" evidence="1">
    <location>
        <begin position="424"/>
        <end position="445"/>
    </location>
</feature>
<reference evidence="2 3" key="1">
    <citation type="submission" date="2018-06" db="EMBL/GenBank/DDBJ databases">
        <title>Draft genome sequence of Burkholderia reimsis strain BE51 isolated from a French agricultural soil.</title>
        <authorList>
            <person name="Esmaeel Q."/>
        </authorList>
    </citation>
    <scope>NUCLEOTIDE SEQUENCE [LARGE SCALE GENOMIC DNA]</scope>
    <source>
        <strain evidence="2 3">BE51</strain>
    </source>
</reference>
<gene>
    <name evidence="2" type="ORF">DPV79_36705</name>
</gene>
<accession>A0A365QIT1</accession>